<keyword evidence="1" id="KW-0472">Membrane</keyword>
<evidence type="ECO:0008006" key="4">
    <source>
        <dbReference type="Google" id="ProtNLM"/>
    </source>
</evidence>
<organism evidence="2 3">
    <name type="scientific">Candidatus Curtissbacteria bacterium RBG_13_35_7</name>
    <dbReference type="NCBI Taxonomy" id="1797705"/>
    <lineage>
        <taxon>Bacteria</taxon>
        <taxon>Candidatus Curtissiibacteriota</taxon>
    </lineage>
</organism>
<accession>A0A1F5G1E7</accession>
<evidence type="ECO:0000256" key="1">
    <source>
        <dbReference type="SAM" id="Phobius"/>
    </source>
</evidence>
<name>A0A1F5G1E7_9BACT</name>
<proteinExistence type="predicted"/>
<keyword evidence="1" id="KW-0812">Transmembrane</keyword>
<dbReference type="Pfam" id="PF07963">
    <property type="entry name" value="N_methyl"/>
    <property type="match status" value="1"/>
</dbReference>
<feature type="transmembrane region" description="Helical" evidence="1">
    <location>
        <begin position="31"/>
        <end position="50"/>
    </location>
</feature>
<dbReference type="InterPro" id="IPR012902">
    <property type="entry name" value="N_methyl_site"/>
</dbReference>
<sequence length="180" mass="19795">MENGKLKIKIKNLKLEIGNWKLHQGFTLVELIIYMGLLGIFLIILTDIFVSMLNVKGKTEAVSYVEQDGRFILSRFGYDIPQASSITIPQNLGESGNSLVMVVNGSTYTYSLVSNNLQLNNGSTTENLNSSETEITAITFQKIGNSGGKNTVKIQFTIESITQTTTGAETKTFTTTIGRR</sequence>
<dbReference type="AlphaFoldDB" id="A0A1F5G1E7"/>
<protein>
    <recommendedName>
        <fullName evidence="4">Prepilin-type N-terminal cleavage/methylation domain-containing protein</fullName>
    </recommendedName>
</protein>
<comment type="caution">
    <text evidence="2">The sequence shown here is derived from an EMBL/GenBank/DDBJ whole genome shotgun (WGS) entry which is preliminary data.</text>
</comment>
<keyword evidence="1" id="KW-1133">Transmembrane helix</keyword>
<dbReference type="Proteomes" id="UP000176317">
    <property type="component" value="Unassembled WGS sequence"/>
</dbReference>
<evidence type="ECO:0000313" key="2">
    <source>
        <dbReference type="EMBL" id="OGD85669.1"/>
    </source>
</evidence>
<reference evidence="2 3" key="1">
    <citation type="journal article" date="2016" name="Nat. Commun.">
        <title>Thousands of microbial genomes shed light on interconnected biogeochemical processes in an aquifer system.</title>
        <authorList>
            <person name="Anantharaman K."/>
            <person name="Brown C.T."/>
            <person name="Hug L.A."/>
            <person name="Sharon I."/>
            <person name="Castelle C.J."/>
            <person name="Probst A.J."/>
            <person name="Thomas B.C."/>
            <person name="Singh A."/>
            <person name="Wilkins M.J."/>
            <person name="Karaoz U."/>
            <person name="Brodie E.L."/>
            <person name="Williams K.H."/>
            <person name="Hubbard S.S."/>
            <person name="Banfield J.F."/>
        </authorList>
    </citation>
    <scope>NUCLEOTIDE SEQUENCE [LARGE SCALE GENOMIC DNA]</scope>
</reference>
<gene>
    <name evidence="2" type="ORF">A2164_03085</name>
</gene>
<dbReference type="EMBL" id="MFAT01000059">
    <property type="protein sequence ID" value="OGD85669.1"/>
    <property type="molecule type" value="Genomic_DNA"/>
</dbReference>
<evidence type="ECO:0000313" key="3">
    <source>
        <dbReference type="Proteomes" id="UP000176317"/>
    </source>
</evidence>